<evidence type="ECO:0000313" key="2">
    <source>
        <dbReference type="EMBL" id="SMF14788.1"/>
    </source>
</evidence>
<organism evidence="2 3">
    <name type="scientific">Kocuria marina subsp. indica</name>
    <dbReference type="NCBI Taxonomy" id="1049583"/>
    <lineage>
        <taxon>Bacteria</taxon>
        <taxon>Bacillati</taxon>
        <taxon>Actinomycetota</taxon>
        <taxon>Actinomycetes</taxon>
        <taxon>Micrococcales</taxon>
        <taxon>Micrococcaceae</taxon>
        <taxon>Kocuria</taxon>
    </lineage>
</organism>
<dbReference type="Proteomes" id="UP000192929">
    <property type="component" value="Unassembled WGS sequence"/>
</dbReference>
<proteinExistence type="predicted"/>
<dbReference type="EMBL" id="FXAC01000011">
    <property type="protein sequence ID" value="SMF14788.1"/>
    <property type="molecule type" value="Genomic_DNA"/>
</dbReference>
<name>A0A1X7DFQ7_9MICC</name>
<protein>
    <submittedName>
        <fullName evidence="2">Uncharacterized protein</fullName>
    </submittedName>
</protein>
<dbReference type="AlphaFoldDB" id="A0A1X7DFQ7"/>
<keyword evidence="3" id="KW-1185">Reference proteome</keyword>
<feature type="region of interest" description="Disordered" evidence="1">
    <location>
        <begin position="1"/>
        <end position="24"/>
    </location>
</feature>
<evidence type="ECO:0000313" key="3">
    <source>
        <dbReference type="Proteomes" id="UP000192929"/>
    </source>
</evidence>
<accession>A0A1X7DFQ7</accession>
<reference evidence="3" key="1">
    <citation type="submission" date="2017-04" db="EMBL/GenBank/DDBJ databases">
        <authorList>
            <person name="Varghese N."/>
            <person name="Submissions S."/>
        </authorList>
    </citation>
    <scope>NUCLEOTIDE SEQUENCE [LARGE SCALE GENOMIC DNA]</scope>
    <source>
        <strain evidence="3">NIO-1021</strain>
    </source>
</reference>
<gene>
    <name evidence="2" type="ORF">SAMN06296028_11179</name>
</gene>
<evidence type="ECO:0000256" key="1">
    <source>
        <dbReference type="SAM" id="MobiDB-lite"/>
    </source>
</evidence>
<sequence length="78" mass="8416">MRPRPFRVSGSFGTDNERRRTAPVRRRRGVVVGCCACSNLGPSHARDTPERQALSPSTISLSVAEGRITAETFSGTGQ</sequence>